<dbReference type="Proteomes" id="UP000054166">
    <property type="component" value="Unassembled WGS sequence"/>
</dbReference>
<proteinExistence type="predicted"/>
<dbReference type="AlphaFoldDB" id="A0A0C3FBD0"/>
<keyword evidence="3" id="KW-1185">Reference proteome</keyword>
<organism evidence="2 3">
    <name type="scientific">Piloderma croceum (strain F 1598)</name>
    <dbReference type="NCBI Taxonomy" id="765440"/>
    <lineage>
        <taxon>Eukaryota</taxon>
        <taxon>Fungi</taxon>
        <taxon>Dikarya</taxon>
        <taxon>Basidiomycota</taxon>
        <taxon>Agaricomycotina</taxon>
        <taxon>Agaricomycetes</taxon>
        <taxon>Agaricomycetidae</taxon>
        <taxon>Atheliales</taxon>
        <taxon>Atheliaceae</taxon>
        <taxon>Piloderma</taxon>
    </lineage>
</organism>
<dbReference type="EMBL" id="KN833028">
    <property type="protein sequence ID" value="KIM77144.1"/>
    <property type="molecule type" value="Genomic_DNA"/>
</dbReference>
<sequence>MSTYKFRGAIITGIAPEVSGQVCYFVTIGVAIASICLLLAPSAPGETKAILGSVYYPLASAMACRVYRAVLLGIITERPVNTIEISSAKIQYGSDDEITKSEPDVPANLPIGVAAEMGRQVETPDECFAFVSLPAVAITLSEMRKDSGTNLN</sequence>
<dbReference type="InParanoid" id="A0A0C3FBD0"/>
<evidence type="ECO:0000313" key="2">
    <source>
        <dbReference type="EMBL" id="KIM77144.1"/>
    </source>
</evidence>
<feature type="transmembrane region" description="Helical" evidence="1">
    <location>
        <begin position="21"/>
        <end position="42"/>
    </location>
</feature>
<gene>
    <name evidence="2" type="ORF">PILCRDRAFT_628507</name>
</gene>
<reference evidence="2 3" key="1">
    <citation type="submission" date="2014-04" db="EMBL/GenBank/DDBJ databases">
        <authorList>
            <consortium name="DOE Joint Genome Institute"/>
            <person name="Kuo A."/>
            <person name="Tarkka M."/>
            <person name="Buscot F."/>
            <person name="Kohler A."/>
            <person name="Nagy L.G."/>
            <person name="Floudas D."/>
            <person name="Copeland A."/>
            <person name="Barry K.W."/>
            <person name="Cichocki N."/>
            <person name="Veneault-Fourrey C."/>
            <person name="LaButti K."/>
            <person name="Lindquist E.A."/>
            <person name="Lipzen A."/>
            <person name="Lundell T."/>
            <person name="Morin E."/>
            <person name="Murat C."/>
            <person name="Sun H."/>
            <person name="Tunlid A."/>
            <person name="Henrissat B."/>
            <person name="Grigoriev I.V."/>
            <person name="Hibbett D.S."/>
            <person name="Martin F."/>
            <person name="Nordberg H.P."/>
            <person name="Cantor M.N."/>
            <person name="Hua S.X."/>
        </authorList>
    </citation>
    <scope>NUCLEOTIDE SEQUENCE [LARGE SCALE GENOMIC DNA]</scope>
    <source>
        <strain evidence="2 3">F 1598</strain>
    </source>
</reference>
<evidence type="ECO:0000313" key="3">
    <source>
        <dbReference type="Proteomes" id="UP000054166"/>
    </source>
</evidence>
<dbReference type="HOGENOM" id="CLU_1723080_0_0_1"/>
<keyword evidence="1" id="KW-1133">Transmembrane helix</keyword>
<keyword evidence="1" id="KW-0812">Transmembrane</keyword>
<protein>
    <submittedName>
        <fullName evidence="2">Uncharacterized protein</fullName>
    </submittedName>
</protein>
<evidence type="ECO:0000256" key="1">
    <source>
        <dbReference type="SAM" id="Phobius"/>
    </source>
</evidence>
<accession>A0A0C3FBD0</accession>
<reference evidence="3" key="2">
    <citation type="submission" date="2015-01" db="EMBL/GenBank/DDBJ databases">
        <title>Evolutionary Origins and Diversification of the Mycorrhizal Mutualists.</title>
        <authorList>
            <consortium name="DOE Joint Genome Institute"/>
            <consortium name="Mycorrhizal Genomics Consortium"/>
            <person name="Kohler A."/>
            <person name="Kuo A."/>
            <person name="Nagy L.G."/>
            <person name="Floudas D."/>
            <person name="Copeland A."/>
            <person name="Barry K.W."/>
            <person name="Cichocki N."/>
            <person name="Veneault-Fourrey C."/>
            <person name="LaButti K."/>
            <person name="Lindquist E.A."/>
            <person name="Lipzen A."/>
            <person name="Lundell T."/>
            <person name="Morin E."/>
            <person name="Murat C."/>
            <person name="Riley R."/>
            <person name="Ohm R."/>
            <person name="Sun H."/>
            <person name="Tunlid A."/>
            <person name="Henrissat B."/>
            <person name="Grigoriev I.V."/>
            <person name="Hibbett D.S."/>
            <person name="Martin F."/>
        </authorList>
    </citation>
    <scope>NUCLEOTIDE SEQUENCE [LARGE SCALE GENOMIC DNA]</scope>
    <source>
        <strain evidence="3">F 1598</strain>
    </source>
</reference>
<name>A0A0C3FBD0_PILCF</name>
<keyword evidence="1" id="KW-0472">Membrane</keyword>